<dbReference type="Proteomes" id="UP001243009">
    <property type="component" value="Unassembled WGS sequence"/>
</dbReference>
<accession>A0ABT9E6V4</accession>
<dbReference type="InterPro" id="IPR057326">
    <property type="entry name" value="KR_dom"/>
</dbReference>
<keyword evidence="4" id="KW-0560">Oxidoreductase</keyword>
<feature type="domain" description="Ketoreductase" evidence="3">
    <location>
        <begin position="20"/>
        <end position="192"/>
    </location>
</feature>
<dbReference type="PANTHER" id="PTHR42879:SF2">
    <property type="entry name" value="3-OXOACYL-[ACYL-CARRIER-PROTEIN] REDUCTASE FABG"/>
    <property type="match status" value="1"/>
</dbReference>
<name>A0ABT9E6V4_9PROT</name>
<dbReference type="GO" id="GO:0003858">
    <property type="term" value="F:3-hydroxybutyrate dehydrogenase activity"/>
    <property type="evidence" value="ECO:0007669"/>
    <property type="project" value="UniProtKB-EC"/>
</dbReference>
<dbReference type="InterPro" id="IPR020904">
    <property type="entry name" value="Sc_DH/Rdtase_CS"/>
</dbReference>
<dbReference type="EMBL" id="JAUTWS010000037">
    <property type="protein sequence ID" value="MDO9711922.1"/>
    <property type="molecule type" value="Genomic_DNA"/>
</dbReference>
<dbReference type="InterPro" id="IPR011294">
    <property type="entry name" value="3-OHbutyrate_DH"/>
</dbReference>
<dbReference type="PRINTS" id="PR00081">
    <property type="entry name" value="GDHRDH"/>
</dbReference>
<dbReference type="RefSeq" id="WP_305106778.1">
    <property type="nucleotide sequence ID" value="NZ_JAUTWS010000037.1"/>
</dbReference>
<organism evidence="4 5">
    <name type="scientific">Paracraurococcus lichenis</name>
    <dbReference type="NCBI Taxonomy" id="3064888"/>
    <lineage>
        <taxon>Bacteria</taxon>
        <taxon>Pseudomonadati</taxon>
        <taxon>Pseudomonadota</taxon>
        <taxon>Alphaproteobacteria</taxon>
        <taxon>Acetobacterales</taxon>
        <taxon>Roseomonadaceae</taxon>
        <taxon>Paracraurococcus</taxon>
    </lineage>
</organism>
<evidence type="ECO:0000313" key="5">
    <source>
        <dbReference type="Proteomes" id="UP001243009"/>
    </source>
</evidence>
<dbReference type="InterPro" id="IPR036291">
    <property type="entry name" value="NAD(P)-bd_dom_sf"/>
</dbReference>
<dbReference type="PROSITE" id="PS00061">
    <property type="entry name" value="ADH_SHORT"/>
    <property type="match status" value="1"/>
</dbReference>
<dbReference type="EC" id="1.1.1.30" evidence="4"/>
<protein>
    <submittedName>
        <fullName evidence="4">3-hydroxybutyrate dehydrogenase</fullName>
        <ecNumber evidence="4">1.1.1.30</ecNumber>
    </submittedName>
</protein>
<dbReference type="InterPro" id="IPR002347">
    <property type="entry name" value="SDR_fam"/>
</dbReference>
<evidence type="ECO:0000256" key="1">
    <source>
        <dbReference type="ARBA" id="ARBA00006484"/>
    </source>
</evidence>
<reference evidence="4 5" key="1">
    <citation type="submission" date="2023-08" db="EMBL/GenBank/DDBJ databases">
        <title>The draft genome sequence of Paracraurococcus sp. LOR1-02.</title>
        <authorList>
            <person name="Kingkaew E."/>
            <person name="Tanasupawat S."/>
        </authorList>
    </citation>
    <scope>NUCLEOTIDE SEQUENCE [LARGE SCALE GENOMIC DNA]</scope>
    <source>
        <strain evidence="4 5">LOR1-02</strain>
    </source>
</reference>
<sequence length="275" mass="28524">MPGQDGTCPRLPMERTLQGRVALITGSSGGIGLGIARALAARGAGLMLNGRRPAAEMADLCQALEALAAAPVHYLAADVGHPQASQRMTNMALEIFGRIDILVNNAGVQHVAPVGEFPIERWDDIIATNLTAAFLATRAVLPGMTARGWGRIVNIASAHALVGSPFKSAYVAAKHGLLGLTRVVALEAAEAGVTCNAVCPGYVRTPLVERQVAAQARAHGVAEDVVIRDVLLAQQPNRRFAGIEEVAGLVAFLCSEEAAGITGAALAMDGGWTAR</sequence>
<keyword evidence="5" id="KW-1185">Reference proteome</keyword>
<dbReference type="NCBIfam" id="NF009093">
    <property type="entry name" value="PRK12429.1"/>
    <property type="match status" value="1"/>
</dbReference>
<evidence type="ECO:0000256" key="2">
    <source>
        <dbReference type="RuleBase" id="RU000363"/>
    </source>
</evidence>
<dbReference type="Pfam" id="PF00106">
    <property type="entry name" value="adh_short"/>
    <property type="match status" value="1"/>
</dbReference>
<proteinExistence type="inferred from homology"/>
<dbReference type="NCBIfam" id="TIGR01963">
    <property type="entry name" value="PHB_DH"/>
    <property type="match status" value="1"/>
</dbReference>
<comment type="caution">
    <text evidence="4">The sequence shown here is derived from an EMBL/GenBank/DDBJ whole genome shotgun (WGS) entry which is preliminary data.</text>
</comment>
<evidence type="ECO:0000313" key="4">
    <source>
        <dbReference type="EMBL" id="MDO9711922.1"/>
    </source>
</evidence>
<gene>
    <name evidence="4" type="ORF">Q7A36_26505</name>
</gene>
<dbReference type="SUPFAM" id="SSF51735">
    <property type="entry name" value="NAD(P)-binding Rossmann-fold domains"/>
    <property type="match status" value="1"/>
</dbReference>
<dbReference type="PANTHER" id="PTHR42879">
    <property type="entry name" value="3-OXOACYL-(ACYL-CARRIER-PROTEIN) REDUCTASE"/>
    <property type="match status" value="1"/>
</dbReference>
<dbReference type="SMART" id="SM00822">
    <property type="entry name" value="PKS_KR"/>
    <property type="match status" value="1"/>
</dbReference>
<dbReference type="PRINTS" id="PR00080">
    <property type="entry name" value="SDRFAMILY"/>
</dbReference>
<evidence type="ECO:0000259" key="3">
    <source>
        <dbReference type="SMART" id="SM00822"/>
    </source>
</evidence>
<comment type="similarity">
    <text evidence="1 2">Belongs to the short-chain dehydrogenases/reductases (SDR) family.</text>
</comment>
<dbReference type="InterPro" id="IPR050259">
    <property type="entry name" value="SDR"/>
</dbReference>
<dbReference type="Gene3D" id="3.40.50.720">
    <property type="entry name" value="NAD(P)-binding Rossmann-like Domain"/>
    <property type="match status" value="1"/>
</dbReference>